<keyword evidence="1" id="KW-0812">Transmembrane</keyword>
<gene>
    <name evidence="2" type="ORF">METZ01_LOCUS365007</name>
</gene>
<accession>A0A382SQS2</accession>
<dbReference type="EMBL" id="UINC01130834">
    <property type="protein sequence ID" value="SVD12153.1"/>
    <property type="molecule type" value="Genomic_DNA"/>
</dbReference>
<keyword evidence="1" id="KW-1133">Transmembrane helix</keyword>
<proteinExistence type="predicted"/>
<dbReference type="GO" id="GO:0016020">
    <property type="term" value="C:membrane"/>
    <property type="evidence" value="ECO:0007669"/>
    <property type="project" value="InterPro"/>
</dbReference>
<evidence type="ECO:0008006" key="3">
    <source>
        <dbReference type="Google" id="ProtNLM"/>
    </source>
</evidence>
<protein>
    <recommendedName>
        <fullName evidence="3">Signal peptidase II</fullName>
    </recommendedName>
</protein>
<dbReference type="GO" id="GO:0006508">
    <property type="term" value="P:proteolysis"/>
    <property type="evidence" value="ECO:0007669"/>
    <property type="project" value="InterPro"/>
</dbReference>
<keyword evidence="1" id="KW-0472">Membrane</keyword>
<dbReference type="Pfam" id="PF01252">
    <property type="entry name" value="Peptidase_A8"/>
    <property type="match status" value="1"/>
</dbReference>
<reference evidence="2" key="1">
    <citation type="submission" date="2018-05" db="EMBL/GenBank/DDBJ databases">
        <authorList>
            <person name="Lanie J.A."/>
            <person name="Ng W.-L."/>
            <person name="Kazmierczak K.M."/>
            <person name="Andrzejewski T.M."/>
            <person name="Davidsen T.M."/>
            <person name="Wayne K.J."/>
            <person name="Tettelin H."/>
            <person name="Glass J.I."/>
            <person name="Rusch D."/>
            <person name="Podicherti R."/>
            <person name="Tsui H.-C.T."/>
            <person name="Winkler M.E."/>
        </authorList>
    </citation>
    <scope>NUCLEOTIDE SEQUENCE</scope>
</reference>
<dbReference type="GO" id="GO:0004190">
    <property type="term" value="F:aspartic-type endopeptidase activity"/>
    <property type="evidence" value="ECO:0007669"/>
    <property type="project" value="InterPro"/>
</dbReference>
<name>A0A382SQS2_9ZZZZ</name>
<evidence type="ECO:0000313" key="2">
    <source>
        <dbReference type="EMBL" id="SVD12153.1"/>
    </source>
</evidence>
<evidence type="ECO:0000256" key="1">
    <source>
        <dbReference type="SAM" id="Phobius"/>
    </source>
</evidence>
<feature type="transmembrane region" description="Helical" evidence="1">
    <location>
        <begin position="51"/>
        <end position="81"/>
    </location>
</feature>
<dbReference type="InterPro" id="IPR001872">
    <property type="entry name" value="Peptidase_A8"/>
</dbReference>
<feature type="transmembrane region" description="Helical" evidence="1">
    <location>
        <begin position="7"/>
        <end position="31"/>
    </location>
</feature>
<sequence length="99" mass="11063">MIWYKDWVFYLMFGCVFIFDQLSKGLIKLWVPLGDSWPSTGFLRIVHGTNTGSAFGLFAGFTNLLIFASIIGIVAVLYYFYRQGNSAIALRIALGLIVG</sequence>
<feature type="non-terminal residue" evidence="2">
    <location>
        <position position="99"/>
    </location>
</feature>
<organism evidence="2">
    <name type="scientific">marine metagenome</name>
    <dbReference type="NCBI Taxonomy" id="408172"/>
    <lineage>
        <taxon>unclassified sequences</taxon>
        <taxon>metagenomes</taxon>
        <taxon>ecological metagenomes</taxon>
    </lineage>
</organism>
<dbReference type="AlphaFoldDB" id="A0A382SQS2"/>